<feature type="transmembrane region" description="Helical" evidence="1">
    <location>
        <begin position="59"/>
        <end position="85"/>
    </location>
</feature>
<protein>
    <submittedName>
        <fullName evidence="2">Phosphoglycerol transferase MdoB-like AlkP superfamily enzyme</fullName>
    </submittedName>
</protein>
<dbReference type="Gene3D" id="3.40.720.10">
    <property type="entry name" value="Alkaline Phosphatase, subunit A"/>
    <property type="match status" value="1"/>
</dbReference>
<keyword evidence="3" id="KW-1185">Reference proteome</keyword>
<name>A0A2T6ABE3_9RHOB</name>
<keyword evidence="1" id="KW-0472">Membrane</keyword>
<keyword evidence="1" id="KW-0812">Transmembrane</keyword>
<reference evidence="2 3" key="1">
    <citation type="submission" date="2018-04" db="EMBL/GenBank/DDBJ databases">
        <title>Genomic Encyclopedia of Archaeal and Bacterial Type Strains, Phase II (KMG-II): from individual species to whole genera.</title>
        <authorList>
            <person name="Goeker M."/>
        </authorList>
    </citation>
    <scope>NUCLEOTIDE SEQUENCE [LARGE SCALE GENOMIC DNA]</scope>
    <source>
        <strain evidence="2 3">DSM 29329</strain>
    </source>
</reference>
<keyword evidence="2" id="KW-0808">Transferase</keyword>
<dbReference type="Proteomes" id="UP000244069">
    <property type="component" value="Unassembled WGS sequence"/>
</dbReference>
<dbReference type="InterPro" id="IPR017850">
    <property type="entry name" value="Alkaline_phosphatase_core_sf"/>
</dbReference>
<sequence>MIPSRVAQGGALTLGVGLLHLVLVMPAHPAGLTLAQVLRPTWELPVVLLALAILPGRWMRGVVVALSLVLVMLRGANIATFMALSRPFNPLLDMHLLVSGWDLLRSSIGTAMAIGAVALVLLALTALTWLLWACVSRWPAIPVPTRTGAAGLALALPLLTLPVPHWRAFAMTPVVTDQISRMSRDMADLSAFTETLSQAPDPQPGFAALEDRDVILAFVESYGRSFLDDPELARTARPRLRAVEERLQETGWHIRSAFAAAPTRGGQSWLSHGTLLSGLQVDSQTRYERLMRSDRASLNRLFGAAGWQTGAAMPAITLDWPEAAWFGYDTTLDADALDYHGQPFEWVTMPDQYTWSAMDRMLRQPGPDMIELALISSHAPWTPLPRILPWKDIGDGAIFDGSHRDGATPTEVWADRESIRRQYARSLDYALEITGQYIARSGDGALFVVLGDHQPAPLITGHDAPPDVPVHIISDDPRLLDRLPADIFAEGIVLPDGPVIPMRDLRKILVTAFETPLEPPLPSHDRRTQ</sequence>
<dbReference type="AlphaFoldDB" id="A0A2T6ABE3"/>
<dbReference type="OrthoDB" id="1376015at2"/>
<comment type="caution">
    <text evidence="2">The sequence shown here is derived from an EMBL/GenBank/DDBJ whole genome shotgun (WGS) entry which is preliminary data.</text>
</comment>
<evidence type="ECO:0000313" key="2">
    <source>
        <dbReference type="EMBL" id="PTX41107.1"/>
    </source>
</evidence>
<evidence type="ECO:0000313" key="3">
    <source>
        <dbReference type="Proteomes" id="UP000244069"/>
    </source>
</evidence>
<evidence type="ECO:0000256" key="1">
    <source>
        <dbReference type="SAM" id="Phobius"/>
    </source>
</evidence>
<dbReference type="SUPFAM" id="SSF53649">
    <property type="entry name" value="Alkaline phosphatase-like"/>
    <property type="match status" value="1"/>
</dbReference>
<feature type="transmembrane region" description="Helical" evidence="1">
    <location>
        <begin position="106"/>
        <end position="132"/>
    </location>
</feature>
<dbReference type="GO" id="GO:0016740">
    <property type="term" value="F:transferase activity"/>
    <property type="evidence" value="ECO:0007669"/>
    <property type="project" value="UniProtKB-KW"/>
</dbReference>
<keyword evidence="1" id="KW-1133">Transmembrane helix</keyword>
<accession>A0A2T6ABE3</accession>
<organism evidence="2 3">
    <name type="scientific">Allosediminivita pacifica</name>
    <dbReference type="NCBI Taxonomy" id="1267769"/>
    <lineage>
        <taxon>Bacteria</taxon>
        <taxon>Pseudomonadati</taxon>
        <taxon>Pseudomonadota</taxon>
        <taxon>Alphaproteobacteria</taxon>
        <taxon>Rhodobacterales</taxon>
        <taxon>Paracoccaceae</taxon>
        <taxon>Allosediminivita</taxon>
    </lineage>
</organism>
<dbReference type="RefSeq" id="WP_107978429.1">
    <property type="nucleotide sequence ID" value="NZ_BMEZ01000030.1"/>
</dbReference>
<gene>
    <name evidence="2" type="ORF">C8N44_13211</name>
</gene>
<proteinExistence type="predicted"/>
<dbReference type="EMBL" id="QBKN01000032">
    <property type="protein sequence ID" value="PTX41107.1"/>
    <property type="molecule type" value="Genomic_DNA"/>
</dbReference>